<proteinExistence type="predicted"/>
<feature type="non-terminal residue" evidence="1">
    <location>
        <position position="59"/>
    </location>
</feature>
<reference evidence="1" key="2">
    <citation type="journal article" date="2024" name="Plant">
        <title>Genomic evolution and insights into agronomic trait innovations of Sesamum species.</title>
        <authorList>
            <person name="Miao H."/>
            <person name="Wang L."/>
            <person name="Qu L."/>
            <person name="Liu H."/>
            <person name="Sun Y."/>
            <person name="Le M."/>
            <person name="Wang Q."/>
            <person name="Wei S."/>
            <person name="Zheng Y."/>
            <person name="Lin W."/>
            <person name="Duan Y."/>
            <person name="Cao H."/>
            <person name="Xiong S."/>
            <person name="Wang X."/>
            <person name="Wei L."/>
            <person name="Li C."/>
            <person name="Ma Q."/>
            <person name="Ju M."/>
            <person name="Zhao R."/>
            <person name="Li G."/>
            <person name="Mu C."/>
            <person name="Tian Q."/>
            <person name="Mei H."/>
            <person name="Zhang T."/>
            <person name="Gao T."/>
            <person name="Zhang H."/>
        </authorList>
    </citation>
    <scope>NUCLEOTIDE SEQUENCE</scope>
    <source>
        <strain evidence="1">G01</strain>
    </source>
</reference>
<dbReference type="AlphaFoldDB" id="A0AAW2LW61"/>
<sequence>CDLIIIANDKKEKIASGLLNPFLAHLKTAQDQIAKGGYSILLEPETGSDAAWFTKATLE</sequence>
<accession>A0AAW2LW61</accession>
<comment type="caution">
    <text evidence="1">The sequence shown here is derived from an EMBL/GenBank/DDBJ whole genome shotgun (WGS) entry which is preliminary data.</text>
</comment>
<protein>
    <submittedName>
        <fullName evidence="1">COP1-interacting protein 7</fullName>
    </submittedName>
</protein>
<evidence type="ECO:0000313" key="1">
    <source>
        <dbReference type="EMBL" id="KAL0322542.1"/>
    </source>
</evidence>
<gene>
    <name evidence="1" type="ORF">Sangu_1873500</name>
</gene>
<organism evidence="1">
    <name type="scientific">Sesamum angustifolium</name>
    <dbReference type="NCBI Taxonomy" id="2727405"/>
    <lineage>
        <taxon>Eukaryota</taxon>
        <taxon>Viridiplantae</taxon>
        <taxon>Streptophyta</taxon>
        <taxon>Embryophyta</taxon>
        <taxon>Tracheophyta</taxon>
        <taxon>Spermatophyta</taxon>
        <taxon>Magnoliopsida</taxon>
        <taxon>eudicotyledons</taxon>
        <taxon>Gunneridae</taxon>
        <taxon>Pentapetalae</taxon>
        <taxon>asterids</taxon>
        <taxon>lamiids</taxon>
        <taxon>Lamiales</taxon>
        <taxon>Pedaliaceae</taxon>
        <taxon>Sesamum</taxon>
    </lineage>
</organism>
<reference evidence="1" key="1">
    <citation type="submission" date="2020-06" db="EMBL/GenBank/DDBJ databases">
        <authorList>
            <person name="Li T."/>
            <person name="Hu X."/>
            <person name="Zhang T."/>
            <person name="Song X."/>
            <person name="Zhang H."/>
            <person name="Dai N."/>
            <person name="Sheng W."/>
            <person name="Hou X."/>
            <person name="Wei L."/>
        </authorList>
    </citation>
    <scope>NUCLEOTIDE SEQUENCE</scope>
    <source>
        <strain evidence="1">G01</strain>
        <tissue evidence="1">Leaf</tissue>
    </source>
</reference>
<dbReference type="EMBL" id="JACGWK010000012">
    <property type="protein sequence ID" value="KAL0322542.1"/>
    <property type="molecule type" value="Genomic_DNA"/>
</dbReference>
<name>A0AAW2LW61_9LAMI</name>
<dbReference type="PANTHER" id="PTHR31008">
    <property type="entry name" value="COP1-INTERACTING PROTEIN-RELATED"/>
    <property type="match status" value="1"/>
</dbReference>
<dbReference type="PANTHER" id="PTHR31008:SF2">
    <property type="entry name" value="COP1-INTERACTING PROTEIN-LIKE PROTEIN"/>
    <property type="match status" value="1"/>
</dbReference>
<feature type="non-terminal residue" evidence="1">
    <location>
        <position position="1"/>
    </location>
</feature>